<feature type="compositionally biased region" description="Low complexity" evidence="1">
    <location>
        <begin position="425"/>
        <end position="437"/>
    </location>
</feature>
<organism evidence="3">
    <name type="scientific">Caenorhabditis remanei</name>
    <name type="common">Caenorhabditis vulgaris</name>
    <dbReference type="NCBI Taxonomy" id="31234"/>
    <lineage>
        <taxon>Eukaryota</taxon>
        <taxon>Metazoa</taxon>
        <taxon>Ecdysozoa</taxon>
        <taxon>Nematoda</taxon>
        <taxon>Chromadorea</taxon>
        <taxon>Rhabditida</taxon>
        <taxon>Rhabditina</taxon>
        <taxon>Rhabditomorpha</taxon>
        <taxon>Rhabditoidea</taxon>
        <taxon>Rhabditidae</taxon>
        <taxon>Peloderinae</taxon>
        <taxon>Caenorhabditis</taxon>
    </lineage>
</organism>
<evidence type="ECO:0000256" key="1">
    <source>
        <dbReference type="SAM" id="MobiDB-lite"/>
    </source>
</evidence>
<dbReference type="OrthoDB" id="10672054at2759"/>
<dbReference type="AlphaFoldDB" id="E3LZS0"/>
<feature type="region of interest" description="Disordered" evidence="1">
    <location>
        <begin position="17"/>
        <end position="157"/>
    </location>
</feature>
<feature type="compositionally biased region" description="Polar residues" evidence="1">
    <location>
        <begin position="186"/>
        <end position="199"/>
    </location>
</feature>
<evidence type="ECO:0000313" key="2">
    <source>
        <dbReference type="EMBL" id="EFO87930.1"/>
    </source>
</evidence>
<feature type="compositionally biased region" description="Basic and acidic residues" evidence="1">
    <location>
        <begin position="172"/>
        <end position="185"/>
    </location>
</feature>
<name>E3LZS0_CAERE</name>
<evidence type="ECO:0000313" key="3">
    <source>
        <dbReference type="Proteomes" id="UP000008281"/>
    </source>
</evidence>
<dbReference type="EMBL" id="DS268420">
    <property type="protein sequence ID" value="EFO87930.1"/>
    <property type="molecule type" value="Genomic_DNA"/>
</dbReference>
<sequence length="452" mass="50324">MSSSTCTGPFCSIKMKEDEKKRKVEEEQTKKEEKSKADNEQYLKEAEERNREREKQERRKDEPITGVSSSAFSEVSNEEVMDSIAASNYQGTTDEVKEQSNEQRATCSLSQSQRNLPVSSNLQTKQSNSSTPSTPPVIILGLSTLPEEPPFNLPQLSAEKAAKIDALNLAAKRQEAENSKRERSSEWSTELGSGHSSVDLQDPESSKTDEQSIIFVQPTAQSTDENEDEEQRQQPDPIDLNAAPFVPPTPPPAESAQPGAEPVTGHVNVRMSTPSDEIKKKPFKTTKVLSPRAQRIRAETLARANQENSSFSLPGTSFNIRKKPQPEVESLTPPPATRRFSNQINELSHLRGPPLQTFGDQPESSTLPIDLRKSSGNDKLGSSNEMKAPIPRETTPPTPPTTREQTEPLSESSNQINRDHRRISQNLLVNRLLRQNQKINRNRNVSSPKSLK</sequence>
<dbReference type="InParanoid" id="E3LZS0"/>
<gene>
    <name evidence="2" type="ORF">CRE_05524</name>
</gene>
<feature type="compositionally biased region" description="Polar residues" evidence="1">
    <location>
        <begin position="102"/>
        <end position="132"/>
    </location>
</feature>
<feature type="region of interest" description="Disordered" evidence="1">
    <location>
        <begin position="172"/>
        <end position="452"/>
    </location>
</feature>
<keyword evidence="3" id="KW-1185">Reference proteome</keyword>
<feature type="compositionally biased region" description="Polar residues" evidence="1">
    <location>
        <begin position="303"/>
        <end position="319"/>
    </location>
</feature>
<dbReference type="HOGENOM" id="CLU_605873_0_0_1"/>
<feature type="compositionally biased region" description="Polar residues" evidence="1">
    <location>
        <begin position="66"/>
        <end position="75"/>
    </location>
</feature>
<feature type="compositionally biased region" description="Polar residues" evidence="1">
    <location>
        <begin position="358"/>
        <end position="367"/>
    </location>
</feature>
<feature type="compositionally biased region" description="Basic and acidic residues" evidence="1">
    <location>
        <begin position="17"/>
        <end position="63"/>
    </location>
</feature>
<proteinExistence type="predicted"/>
<accession>E3LZS0</accession>
<dbReference type="eggNOG" id="ENOG502TK0V">
    <property type="taxonomic scope" value="Eukaryota"/>
</dbReference>
<feature type="compositionally biased region" description="Polar residues" evidence="1">
    <location>
        <begin position="438"/>
        <end position="452"/>
    </location>
</feature>
<protein>
    <submittedName>
        <fullName evidence="2">Uncharacterized protein</fullName>
    </submittedName>
</protein>
<dbReference type="Proteomes" id="UP000008281">
    <property type="component" value="Unassembled WGS sequence"/>
</dbReference>
<reference evidence="2" key="1">
    <citation type="submission" date="2007-07" db="EMBL/GenBank/DDBJ databases">
        <title>PCAP assembly of the Caenorhabditis remanei genome.</title>
        <authorList>
            <consortium name="The Caenorhabditis remanei Sequencing Consortium"/>
            <person name="Wilson R.K."/>
        </authorList>
    </citation>
    <scope>NUCLEOTIDE SEQUENCE [LARGE SCALE GENOMIC DNA]</scope>
    <source>
        <strain evidence="2">PB4641</strain>
    </source>
</reference>